<organism evidence="2 3">
    <name type="scientific">Phytophthora pseudosyringae</name>
    <dbReference type="NCBI Taxonomy" id="221518"/>
    <lineage>
        <taxon>Eukaryota</taxon>
        <taxon>Sar</taxon>
        <taxon>Stramenopiles</taxon>
        <taxon>Oomycota</taxon>
        <taxon>Peronosporomycetes</taxon>
        <taxon>Peronosporales</taxon>
        <taxon>Peronosporaceae</taxon>
        <taxon>Phytophthora</taxon>
    </lineage>
</organism>
<protein>
    <submittedName>
        <fullName evidence="2">Uncharacterized protein</fullName>
    </submittedName>
</protein>
<feature type="signal peptide" evidence="1">
    <location>
        <begin position="1"/>
        <end position="22"/>
    </location>
</feature>
<feature type="chain" id="PRO_5035725219" evidence="1">
    <location>
        <begin position="23"/>
        <end position="96"/>
    </location>
</feature>
<name>A0A8T1VKQ0_9STRA</name>
<comment type="caution">
    <text evidence="2">The sequence shown here is derived from an EMBL/GenBank/DDBJ whole genome shotgun (WGS) entry which is preliminary data.</text>
</comment>
<gene>
    <name evidence="2" type="ORF">PHYPSEUDO_006780</name>
</gene>
<dbReference type="AlphaFoldDB" id="A0A8T1VKQ0"/>
<keyword evidence="3" id="KW-1185">Reference proteome</keyword>
<dbReference type="Proteomes" id="UP000694044">
    <property type="component" value="Unassembled WGS sequence"/>
</dbReference>
<proteinExistence type="predicted"/>
<dbReference type="OrthoDB" id="126594at2759"/>
<evidence type="ECO:0000256" key="1">
    <source>
        <dbReference type="SAM" id="SignalP"/>
    </source>
</evidence>
<accession>A0A8T1VKQ0</accession>
<evidence type="ECO:0000313" key="3">
    <source>
        <dbReference type="Proteomes" id="UP000694044"/>
    </source>
</evidence>
<keyword evidence="1" id="KW-0732">Signal</keyword>
<dbReference type="EMBL" id="JAGDFM010000277">
    <property type="protein sequence ID" value="KAG7380779.1"/>
    <property type="molecule type" value="Genomic_DNA"/>
</dbReference>
<sequence>MPAVSTLASSLLAFVLFAASYAQEATGEWSKASPTDADSEMLYTALENVSAYSPDVTTYLCVYKVNGQETQAAADTGTTNYKFGVTGCNAGKEFVG</sequence>
<evidence type="ECO:0000313" key="2">
    <source>
        <dbReference type="EMBL" id="KAG7380779.1"/>
    </source>
</evidence>
<reference evidence="2" key="1">
    <citation type="submission" date="2021-02" db="EMBL/GenBank/DDBJ databases">
        <authorList>
            <person name="Palmer J.M."/>
        </authorList>
    </citation>
    <scope>NUCLEOTIDE SEQUENCE</scope>
    <source>
        <strain evidence="2">SCRP734</strain>
    </source>
</reference>